<name>A0AAE0S5M6_9BIVA</name>
<evidence type="ECO:0000259" key="5">
    <source>
        <dbReference type="PROSITE" id="PS50089"/>
    </source>
</evidence>
<evidence type="ECO:0000256" key="2">
    <source>
        <dbReference type="ARBA" id="ARBA00022833"/>
    </source>
</evidence>
<feature type="transmembrane region" description="Helical" evidence="4">
    <location>
        <begin position="79"/>
        <end position="96"/>
    </location>
</feature>
<dbReference type="GO" id="GO:0008270">
    <property type="term" value="F:zinc ion binding"/>
    <property type="evidence" value="ECO:0007669"/>
    <property type="project" value="UniProtKB-KW"/>
</dbReference>
<dbReference type="GO" id="GO:0006511">
    <property type="term" value="P:ubiquitin-dependent protein catabolic process"/>
    <property type="evidence" value="ECO:0007669"/>
    <property type="project" value="TreeGrafter"/>
</dbReference>
<reference evidence="6" key="2">
    <citation type="journal article" date="2021" name="Genome Biol. Evol.">
        <title>Developing a high-quality reference genome for a parasitic bivalve with doubly uniparental inheritance (Bivalvia: Unionida).</title>
        <authorList>
            <person name="Smith C.H."/>
        </authorList>
    </citation>
    <scope>NUCLEOTIDE SEQUENCE</scope>
    <source>
        <strain evidence="6">CHS0354</strain>
        <tissue evidence="6">Mantle</tissue>
    </source>
</reference>
<proteinExistence type="predicted"/>
<dbReference type="Proteomes" id="UP001195483">
    <property type="component" value="Unassembled WGS sequence"/>
</dbReference>
<feature type="transmembrane region" description="Helical" evidence="4">
    <location>
        <begin position="52"/>
        <end position="72"/>
    </location>
</feature>
<evidence type="ECO:0000313" key="6">
    <source>
        <dbReference type="EMBL" id="KAK3585604.1"/>
    </source>
</evidence>
<dbReference type="Gene3D" id="3.30.40.10">
    <property type="entry name" value="Zinc/RING finger domain, C3HC4 (zinc finger)"/>
    <property type="match status" value="1"/>
</dbReference>
<keyword evidence="4" id="KW-1133">Transmembrane helix</keyword>
<feature type="transmembrane region" description="Helical" evidence="4">
    <location>
        <begin position="26"/>
        <end position="46"/>
    </location>
</feature>
<accession>A0AAE0S5M6</accession>
<feature type="transmembrane region" description="Helical" evidence="4">
    <location>
        <begin position="170"/>
        <end position="192"/>
    </location>
</feature>
<protein>
    <recommendedName>
        <fullName evidence="5">RING-type domain-containing protein</fullName>
    </recommendedName>
</protein>
<dbReference type="AlphaFoldDB" id="A0AAE0S5M6"/>
<keyword evidence="1 3" id="KW-0863">Zinc-finger</keyword>
<keyword evidence="4" id="KW-0472">Membrane</keyword>
<dbReference type="InterPro" id="IPR001841">
    <property type="entry name" value="Znf_RING"/>
</dbReference>
<feature type="transmembrane region" description="Helical" evidence="4">
    <location>
        <begin position="116"/>
        <end position="136"/>
    </location>
</feature>
<dbReference type="SUPFAM" id="SSF57850">
    <property type="entry name" value="RING/U-box"/>
    <property type="match status" value="1"/>
</dbReference>
<sequence length="579" mass="66624">KMQAMDKMERKIIEFFLTFNHRDIPYIAEVALRMPVLVLIHLWMLFSPDSEYWILSLPCFLMRYGVSVLLLGITLRSQVLFFCVCATPLLFFGQAVNSLQESVEKLASGESTFQFSRLMIATVAIFLFILLFQNLYVPAEFSILLWLPTFIILVLIGLVWLLSWNIFVSLVYWISKLLFTALFLLIIVVSYGESKGEVDQFANIMKQYGGTDIFVLFGLSYYTYAITCELQCGMPLQDLASMKGLNYIISQWCTSVVVLNSIVAIFMLIENVLITIIIDRIVAAEEDRERFRILIYFCKSRNLWIRFHIFAMQAGILRLDEEVKTDVVSALLHFTLVVFLTKMWLMIEHTFVELGANAPERQLRVHIGVFIFNTSIVVCSILLSLNIAAWLEVGLWSILNCFDCLLLVTGSILTFMFYMVNMFSWFYDIDITKTQDIIYYIRLLKSINIIVCSFLEGYHKLFFPLFSHNLFWLIVNGLMILLGQVIVVVVILSLEYDIYVQTTKSRAVVLSLSPATPDQVAHLDDVCAVCMDEIREGLVTPCEHIFHGECIRRACTIRPSCPMCSQPLYQTQNVINKQQ</sequence>
<feature type="domain" description="RING-type" evidence="5">
    <location>
        <begin position="527"/>
        <end position="565"/>
    </location>
</feature>
<keyword evidence="7" id="KW-1185">Reference proteome</keyword>
<keyword evidence="4" id="KW-0812">Transmembrane</keyword>
<feature type="transmembrane region" description="Helical" evidence="4">
    <location>
        <begin position="367"/>
        <end position="391"/>
    </location>
</feature>
<keyword evidence="2" id="KW-0862">Zinc</keyword>
<evidence type="ECO:0000256" key="1">
    <source>
        <dbReference type="ARBA" id="ARBA00022771"/>
    </source>
</evidence>
<dbReference type="EMBL" id="JAEAOA010000333">
    <property type="protein sequence ID" value="KAK3585604.1"/>
    <property type="molecule type" value="Genomic_DNA"/>
</dbReference>
<feature type="transmembrane region" description="Helical" evidence="4">
    <location>
        <begin position="470"/>
        <end position="494"/>
    </location>
</feature>
<comment type="caution">
    <text evidence="6">The sequence shown here is derived from an EMBL/GenBank/DDBJ whole genome shotgun (WGS) entry which is preliminary data.</text>
</comment>
<evidence type="ECO:0000256" key="4">
    <source>
        <dbReference type="SAM" id="Phobius"/>
    </source>
</evidence>
<feature type="transmembrane region" description="Helical" evidence="4">
    <location>
        <begin position="439"/>
        <end position="458"/>
    </location>
</feature>
<feature type="transmembrane region" description="Helical" evidence="4">
    <location>
        <begin position="213"/>
        <end position="236"/>
    </location>
</feature>
<dbReference type="SMART" id="SM00184">
    <property type="entry name" value="RING"/>
    <property type="match status" value="1"/>
</dbReference>
<evidence type="ECO:0000256" key="3">
    <source>
        <dbReference type="PROSITE-ProRule" id="PRU00175"/>
    </source>
</evidence>
<dbReference type="GO" id="GO:0061630">
    <property type="term" value="F:ubiquitin protein ligase activity"/>
    <property type="evidence" value="ECO:0007669"/>
    <property type="project" value="TreeGrafter"/>
</dbReference>
<evidence type="ECO:0000313" key="7">
    <source>
        <dbReference type="Proteomes" id="UP001195483"/>
    </source>
</evidence>
<dbReference type="PANTHER" id="PTHR22765:SF183">
    <property type="entry name" value="OS06G0534800 PROTEIN"/>
    <property type="match status" value="1"/>
</dbReference>
<feature type="transmembrane region" description="Helical" evidence="4">
    <location>
        <begin position="256"/>
        <end position="282"/>
    </location>
</feature>
<dbReference type="PANTHER" id="PTHR22765">
    <property type="entry name" value="RING FINGER AND PROTEASE ASSOCIATED DOMAIN-CONTAINING"/>
    <property type="match status" value="1"/>
</dbReference>
<dbReference type="Pfam" id="PF13923">
    <property type="entry name" value="zf-C3HC4_2"/>
    <property type="match status" value="1"/>
</dbReference>
<organism evidence="6 7">
    <name type="scientific">Potamilus streckersoni</name>
    <dbReference type="NCBI Taxonomy" id="2493646"/>
    <lineage>
        <taxon>Eukaryota</taxon>
        <taxon>Metazoa</taxon>
        <taxon>Spiralia</taxon>
        <taxon>Lophotrochozoa</taxon>
        <taxon>Mollusca</taxon>
        <taxon>Bivalvia</taxon>
        <taxon>Autobranchia</taxon>
        <taxon>Heteroconchia</taxon>
        <taxon>Palaeoheterodonta</taxon>
        <taxon>Unionida</taxon>
        <taxon>Unionoidea</taxon>
        <taxon>Unionidae</taxon>
        <taxon>Ambleminae</taxon>
        <taxon>Lampsilini</taxon>
        <taxon>Potamilus</taxon>
    </lineage>
</organism>
<dbReference type="PROSITE" id="PS50089">
    <property type="entry name" value="ZF_RING_2"/>
    <property type="match status" value="1"/>
</dbReference>
<keyword evidence="1 3" id="KW-0479">Metal-binding</keyword>
<dbReference type="InterPro" id="IPR013083">
    <property type="entry name" value="Znf_RING/FYVE/PHD"/>
</dbReference>
<feature type="transmembrane region" description="Helical" evidence="4">
    <location>
        <begin position="397"/>
        <end position="418"/>
    </location>
</feature>
<reference evidence="6" key="3">
    <citation type="submission" date="2023-05" db="EMBL/GenBank/DDBJ databases">
        <authorList>
            <person name="Smith C.H."/>
        </authorList>
    </citation>
    <scope>NUCLEOTIDE SEQUENCE</scope>
    <source>
        <strain evidence="6">CHS0354</strain>
        <tissue evidence="6">Mantle</tissue>
    </source>
</reference>
<dbReference type="InterPro" id="IPR051826">
    <property type="entry name" value="E3_ubiquitin-ligase_domain"/>
</dbReference>
<feature type="non-terminal residue" evidence="6">
    <location>
        <position position="579"/>
    </location>
</feature>
<dbReference type="GO" id="GO:0016020">
    <property type="term" value="C:membrane"/>
    <property type="evidence" value="ECO:0007669"/>
    <property type="project" value="TreeGrafter"/>
</dbReference>
<feature type="transmembrane region" description="Helical" evidence="4">
    <location>
        <begin position="143"/>
        <end position="164"/>
    </location>
</feature>
<gene>
    <name evidence="6" type="ORF">CHS0354_004508</name>
</gene>
<reference evidence="6" key="1">
    <citation type="journal article" date="2021" name="Genome Biol. Evol.">
        <title>A High-Quality Reference Genome for a Parasitic Bivalve with Doubly Uniparental Inheritance (Bivalvia: Unionida).</title>
        <authorList>
            <person name="Smith C.H."/>
        </authorList>
    </citation>
    <scope>NUCLEOTIDE SEQUENCE</scope>
    <source>
        <strain evidence="6">CHS0354</strain>
    </source>
</reference>